<keyword evidence="1" id="KW-0560">Oxidoreductase</keyword>
<comment type="catalytic activity">
    <reaction evidence="2">
        <text>D-mannitol 1-phosphate + NAD(+) = beta-D-fructose 6-phosphate + NADH + H(+)</text>
        <dbReference type="Rhea" id="RHEA:19661"/>
        <dbReference type="ChEBI" id="CHEBI:15378"/>
        <dbReference type="ChEBI" id="CHEBI:57540"/>
        <dbReference type="ChEBI" id="CHEBI:57634"/>
        <dbReference type="ChEBI" id="CHEBI:57945"/>
        <dbReference type="ChEBI" id="CHEBI:61381"/>
        <dbReference type="EC" id="1.1.1.17"/>
    </reaction>
</comment>
<organism evidence="3 4">
    <name type="scientific">Cutibacterium acnes</name>
    <name type="common">Propionibacterium acnes</name>
    <dbReference type="NCBI Taxonomy" id="1747"/>
    <lineage>
        <taxon>Bacteria</taxon>
        <taxon>Bacillati</taxon>
        <taxon>Actinomycetota</taxon>
        <taxon>Actinomycetes</taxon>
        <taxon>Propionibacteriales</taxon>
        <taxon>Propionibacteriaceae</taxon>
        <taxon>Cutibacterium</taxon>
    </lineage>
</organism>
<dbReference type="InterPro" id="IPR036291">
    <property type="entry name" value="NAD(P)-bd_dom_sf"/>
</dbReference>
<dbReference type="Pfam" id="PF01232">
    <property type="entry name" value="Mannitol_dh"/>
    <property type="match status" value="1"/>
</dbReference>
<dbReference type="Gene3D" id="3.40.50.720">
    <property type="entry name" value="NAD(P)-binding Rossmann-like Domain"/>
    <property type="match status" value="1"/>
</dbReference>
<dbReference type="InterPro" id="IPR008927">
    <property type="entry name" value="6-PGluconate_DH-like_C_sf"/>
</dbReference>
<evidence type="ECO:0000256" key="2">
    <source>
        <dbReference type="ARBA" id="ARBA00048615"/>
    </source>
</evidence>
<dbReference type="InterPro" id="IPR013131">
    <property type="entry name" value="Mannitol_DH_N"/>
</dbReference>
<proteinExistence type="predicted"/>
<dbReference type="PANTHER" id="PTHR43362:SF1">
    <property type="entry name" value="MANNITOL DEHYDROGENASE 2-RELATED"/>
    <property type="match status" value="1"/>
</dbReference>
<evidence type="ECO:0000256" key="1">
    <source>
        <dbReference type="ARBA" id="ARBA00023002"/>
    </source>
</evidence>
<dbReference type="InterPro" id="IPR013328">
    <property type="entry name" value="6PGD_dom2"/>
</dbReference>
<dbReference type="Pfam" id="PF08125">
    <property type="entry name" value="Mannitol_dh_C"/>
    <property type="match status" value="1"/>
</dbReference>
<evidence type="ECO:0000313" key="4">
    <source>
        <dbReference type="Proteomes" id="UP000226191"/>
    </source>
</evidence>
<dbReference type="EMBL" id="MVCE01000002">
    <property type="protein sequence ID" value="PGF35327.1"/>
    <property type="molecule type" value="Genomic_DNA"/>
</dbReference>
<protein>
    <submittedName>
        <fullName evidence="3">Mannitol dehydrogenase</fullName>
    </submittedName>
</protein>
<dbReference type="SUPFAM" id="SSF51735">
    <property type="entry name" value="NAD(P)-binding Rossmann-fold domains"/>
    <property type="match status" value="1"/>
</dbReference>
<dbReference type="InterPro" id="IPR013118">
    <property type="entry name" value="Mannitol_DH_C"/>
</dbReference>
<accession>A0A8B2VH36</accession>
<dbReference type="InterPro" id="IPR050988">
    <property type="entry name" value="Mannitol_DH/Oxidoreductase"/>
</dbReference>
<dbReference type="AlphaFoldDB" id="A0A8B2VH36"/>
<dbReference type="RefSeq" id="WP_002518532.1">
    <property type="nucleotide sequence ID" value="NZ_AP019664.1"/>
</dbReference>
<dbReference type="PANTHER" id="PTHR43362">
    <property type="entry name" value="MANNITOL DEHYDROGENASE DSF1-RELATED"/>
    <property type="match status" value="1"/>
</dbReference>
<gene>
    <name evidence="3" type="ORF">B1B09_07080</name>
</gene>
<dbReference type="SUPFAM" id="SSF48179">
    <property type="entry name" value="6-phosphogluconate dehydrogenase C-terminal domain-like"/>
    <property type="match status" value="1"/>
</dbReference>
<dbReference type="GeneID" id="92858267"/>
<evidence type="ECO:0000313" key="3">
    <source>
        <dbReference type="EMBL" id="PGF35327.1"/>
    </source>
</evidence>
<dbReference type="GO" id="GO:0008926">
    <property type="term" value="F:mannitol-1-phosphate 5-dehydrogenase activity"/>
    <property type="evidence" value="ECO:0007669"/>
    <property type="project" value="UniProtKB-EC"/>
</dbReference>
<dbReference type="OrthoDB" id="271711at2"/>
<comment type="caution">
    <text evidence="3">The sequence shown here is derived from an EMBL/GenBank/DDBJ whole genome shotgun (WGS) entry which is preliminary data.</text>
</comment>
<dbReference type="Gene3D" id="1.10.1040.10">
    <property type="entry name" value="N-(1-d-carboxylethyl)-l-norvaline Dehydrogenase, domain 2"/>
    <property type="match status" value="1"/>
</dbReference>
<reference evidence="3 4" key="1">
    <citation type="submission" date="2017-02" db="EMBL/GenBank/DDBJ databases">
        <title>Prevalence of linear plasmids in Cutibacterium acnes isolates obtained from cancerous prostatic tissue.</title>
        <authorList>
            <person name="Davidsson S."/>
            <person name="Bruggemann H."/>
        </authorList>
    </citation>
    <scope>NUCLEOTIDE SEQUENCE [LARGE SCALE GENOMIC DNA]</scope>
    <source>
        <strain evidence="3 4">11-78</strain>
    </source>
</reference>
<sequence length="529" mass="57997">MKLDLDALHGPALADAGLALPLFDVGEMRSQAHDRPRWMHIGPGNLFRVHIARLAQDIMNSGAEQCGIAAIAPRNPQRLDRGLTDHDLLTLGVTSHADGHTDFGVIASISEGLAYRRDDDFRRITEIACAESLQLITLTITEKGYQLNGYDGSYQDAVVEDLGRDPESDRMSTAMGLVTALLVRRFHAGATPVAVVSCDNFSHNGDMLRTSVLTIAAEWEKRGVIDHRVVEWIAEKVEFPISVIDKITPAPSQKVAEQLAAMGLEDMGIDPDVEVAGFVNTEPAEYLVIEDRFPNGRPELEKAGVYFTDRDTCYRFERMKVTTCLNPLHTALAITGVLLRKPTIDEAMKDPGLAGLVHCLGWQEGLPVVSDPGIIDPKEFLREVEEERFPNPFLGDTPSRIATDTSQKIPIRFGETVKSYLADDSLKVASLRAIPFVFAAWCRYLMGIADDGEPVELSSDPLLGQLESVVSGVRFGDDDSKVISPILSRGDIFGVDLTMTPLSDVVERFFIRLTAGPGAVRSVLDEEFA</sequence>
<dbReference type="Proteomes" id="UP000226191">
    <property type="component" value="Unassembled WGS sequence"/>
</dbReference>
<name>A0A8B2VH36_CUTAC</name>